<evidence type="ECO:0000313" key="2">
    <source>
        <dbReference type="Proteomes" id="UP001589733"/>
    </source>
</evidence>
<proteinExistence type="predicted"/>
<keyword evidence="2" id="KW-1185">Reference proteome</keyword>
<dbReference type="EMBL" id="JBHLYR010000060">
    <property type="protein sequence ID" value="MFB9994156.1"/>
    <property type="molecule type" value="Genomic_DNA"/>
</dbReference>
<accession>A0ABV6B315</accession>
<comment type="caution">
    <text evidence="1">The sequence shown here is derived from an EMBL/GenBank/DDBJ whole genome shotgun (WGS) entry which is preliminary data.</text>
</comment>
<evidence type="ECO:0000313" key="1">
    <source>
        <dbReference type="EMBL" id="MFB9994156.1"/>
    </source>
</evidence>
<dbReference type="Proteomes" id="UP001589733">
    <property type="component" value="Unassembled WGS sequence"/>
</dbReference>
<reference evidence="1 2" key="1">
    <citation type="submission" date="2024-09" db="EMBL/GenBank/DDBJ databases">
        <authorList>
            <person name="Sun Q."/>
            <person name="Mori K."/>
        </authorList>
    </citation>
    <scope>NUCLEOTIDE SEQUENCE [LARGE SCALE GENOMIC DNA]</scope>
    <source>
        <strain evidence="1 2">JCM 13503</strain>
    </source>
</reference>
<name>A0ABV6B315_9DEIO</name>
<gene>
    <name evidence="1" type="ORF">ACFFLM_19550</name>
</gene>
<sequence>MSAPPVPPVRRVHVGRWVSAALALALLAFSPTVAFYAQHFLGGQAQQAAPLPRARVGLLSAEVVQNYALTTASFQQALADVRVSERRRLNLTAAQYQTYLQARHTLGRARASALMRLLDTEIRNQNPALSRRSVFGSPEAALSNVQDWLAFLAWANTTRPGDRALARQAPVPIAPQIVRLNRQNIVRATNALHLTPGGLAAILDNEQAGGRSGLGLSGWLRAFTDTVALRATEAYGSSGATGRLSRTVGLTQMSWEDATRQADRLRLLNVTLNGPYPTDEAQARAALNSPYDHFLLSASRLRGYLLASLPDKPEPDTDPLDPAIQSSLTDAWANFLGPAWHNNPALASSGQTWPYAWNAFFKACLYEQRLFSR</sequence>
<dbReference type="RefSeq" id="WP_380014400.1">
    <property type="nucleotide sequence ID" value="NZ_JBHLYR010000060.1"/>
</dbReference>
<organism evidence="1 2">
    <name type="scientific">Deinococcus oregonensis</name>
    <dbReference type="NCBI Taxonomy" id="1805970"/>
    <lineage>
        <taxon>Bacteria</taxon>
        <taxon>Thermotogati</taxon>
        <taxon>Deinococcota</taxon>
        <taxon>Deinococci</taxon>
        <taxon>Deinococcales</taxon>
        <taxon>Deinococcaceae</taxon>
        <taxon>Deinococcus</taxon>
    </lineage>
</organism>
<protein>
    <submittedName>
        <fullName evidence="1">Uncharacterized protein</fullName>
    </submittedName>
</protein>